<feature type="region of interest" description="Disordered" evidence="2">
    <location>
        <begin position="109"/>
        <end position="129"/>
    </location>
</feature>
<organism evidence="3">
    <name type="scientific">Rhodotorula toruloides</name>
    <name type="common">Yeast</name>
    <name type="synonym">Rhodosporidium toruloides</name>
    <dbReference type="NCBI Taxonomy" id="5286"/>
    <lineage>
        <taxon>Eukaryota</taxon>
        <taxon>Fungi</taxon>
        <taxon>Dikarya</taxon>
        <taxon>Basidiomycota</taxon>
        <taxon>Pucciniomycotina</taxon>
        <taxon>Microbotryomycetes</taxon>
        <taxon>Sporidiobolales</taxon>
        <taxon>Sporidiobolaceae</taxon>
        <taxon>Rhodotorula</taxon>
    </lineage>
</organism>
<feature type="compositionally biased region" description="Basic and acidic residues" evidence="2">
    <location>
        <begin position="114"/>
        <end position="129"/>
    </location>
</feature>
<evidence type="ECO:0000256" key="2">
    <source>
        <dbReference type="SAM" id="MobiDB-lite"/>
    </source>
</evidence>
<dbReference type="EMBL" id="LK052939">
    <property type="protein sequence ID" value="CDR39819.1"/>
    <property type="molecule type" value="Genomic_DNA"/>
</dbReference>
<sequence length="188" mass="21253">MVGSLFEEIRARAVEIRVAATGVRRAGNRLTAIDKQFILVFQTEMKQFTGEYVKKLKKPQKTAIVQELEQAEKEARRLKANGYSAEQILEDLQPKYSAEAIRHRLELPPFEPQSDEHHPSAHESSGDVRLYERTGQTPAPTDLIDPHDLYTGGGVQHSLAKQQRERNEVPGYGESWTARKAAIYGRSL</sequence>
<gene>
    <name evidence="3" type="ORF">RHTO0S_04e10132g</name>
</gene>
<dbReference type="OrthoDB" id="10563088at2759"/>
<proteinExistence type="predicted"/>
<evidence type="ECO:0000256" key="1">
    <source>
        <dbReference type="SAM" id="Coils"/>
    </source>
</evidence>
<name>A0A061AYK5_RHOTO</name>
<evidence type="ECO:0000313" key="3">
    <source>
        <dbReference type="EMBL" id="CDR39819.1"/>
    </source>
</evidence>
<feature type="coiled-coil region" evidence="1">
    <location>
        <begin position="61"/>
        <end position="88"/>
    </location>
</feature>
<reference evidence="3" key="1">
    <citation type="journal article" date="2014" name="Genome Announc.">
        <title>Draft genome sequence of Rhodosporidium toruloides CECT1137, an oleaginous yeast of biotechnological interest.</title>
        <authorList>
            <person name="Morin N."/>
            <person name="Calcas X."/>
            <person name="Devillers H."/>
            <person name="Durrens P."/>
            <person name="Sherman D.J."/>
            <person name="Nicaud J.-M."/>
            <person name="Neuveglise C."/>
        </authorList>
    </citation>
    <scope>NUCLEOTIDE SEQUENCE</scope>
    <source>
        <strain evidence="3">CECT1137</strain>
    </source>
</reference>
<protein>
    <submittedName>
        <fullName evidence="3">RHTO0S04e10132g1_1</fullName>
    </submittedName>
</protein>
<dbReference type="AlphaFoldDB" id="A0A061AYK5"/>
<keyword evidence="1" id="KW-0175">Coiled coil</keyword>
<accession>A0A061AYK5</accession>